<comment type="caution">
    <text evidence="2">The sequence shown here is derived from an EMBL/GenBank/DDBJ whole genome shotgun (WGS) entry which is preliminary data.</text>
</comment>
<dbReference type="EMBL" id="NDWU01000003">
    <property type="protein sequence ID" value="PUA34078.1"/>
    <property type="molecule type" value="Genomic_DNA"/>
</dbReference>
<proteinExistence type="predicted"/>
<dbReference type="SMART" id="SM00418">
    <property type="entry name" value="HTH_ARSR"/>
    <property type="match status" value="1"/>
</dbReference>
<accession>A0A2R7Y956</accession>
<evidence type="ECO:0000313" key="3">
    <source>
        <dbReference type="Proteomes" id="UP000244066"/>
    </source>
</evidence>
<organism evidence="2 3">
    <name type="scientific">Candidatus Terraquivivens tikiterensis</name>
    <dbReference type="NCBI Taxonomy" id="1980982"/>
    <lineage>
        <taxon>Archaea</taxon>
        <taxon>Nitrososphaerota</taxon>
        <taxon>Candidatus Wolframiiraptoraceae</taxon>
        <taxon>Candidatus Terraquivivens</taxon>
    </lineage>
</organism>
<protein>
    <submittedName>
        <fullName evidence="2">Transcriptional regulator</fullName>
    </submittedName>
</protein>
<reference evidence="2 3" key="1">
    <citation type="submission" date="2017-04" db="EMBL/GenBank/DDBJ databases">
        <title>Draft Aigarchaeota genome from a New Zealand hot spring.</title>
        <authorList>
            <person name="Reysenbach A.-L."/>
            <person name="Donaho J.A."/>
            <person name="Gerhart J."/>
            <person name="Kelley J.F."/>
            <person name="Kouba K."/>
            <person name="Podar M."/>
            <person name="Stott M."/>
        </authorList>
    </citation>
    <scope>NUCLEOTIDE SEQUENCE [LARGE SCALE GENOMIC DNA]</scope>
    <source>
        <strain evidence="2">NZ13_MG1</strain>
    </source>
</reference>
<dbReference type="PANTHER" id="PTHR38600:SF1">
    <property type="entry name" value="TRANSCRIPTIONAL REGULATORY PROTEIN"/>
    <property type="match status" value="1"/>
</dbReference>
<dbReference type="PANTHER" id="PTHR38600">
    <property type="entry name" value="TRANSCRIPTIONAL REGULATORY PROTEIN"/>
    <property type="match status" value="1"/>
</dbReference>
<feature type="domain" description="HTH arsR-type" evidence="1">
    <location>
        <begin position="19"/>
        <end position="88"/>
    </location>
</feature>
<sequence>MSESTHPLKYLLGWLIAGTRGGPTRAKILMALKEAPQNANQLANRLKLDYRTVRHHLEVLEKNNLVVSAGEGYGTTYFLSQIMEENYALFEEIVKKIWKK</sequence>
<dbReference type="InterPro" id="IPR001845">
    <property type="entry name" value="HTH_ArsR_DNA-bd_dom"/>
</dbReference>
<dbReference type="GO" id="GO:0003700">
    <property type="term" value="F:DNA-binding transcription factor activity"/>
    <property type="evidence" value="ECO:0007669"/>
    <property type="project" value="InterPro"/>
</dbReference>
<dbReference type="Pfam" id="PF01022">
    <property type="entry name" value="HTH_5"/>
    <property type="match status" value="1"/>
</dbReference>
<dbReference type="InterPro" id="IPR036390">
    <property type="entry name" value="WH_DNA-bd_sf"/>
</dbReference>
<dbReference type="InterPro" id="IPR036388">
    <property type="entry name" value="WH-like_DNA-bd_sf"/>
</dbReference>
<dbReference type="Proteomes" id="UP000244066">
    <property type="component" value="Unassembled WGS sequence"/>
</dbReference>
<name>A0A2R7Y956_9ARCH</name>
<gene>
    <name evidence="2" type="ORF">B9J98_01475</name>
</gene>
<evidence type="ECO:0000313" key="2">
    <source>
        <dbReference type="EMBL" id="PUA34078.1"/>
    </source>
</evidence>
<dbReference type="AlphaFoldDB" id="A0A2R7Y956"/>
<dbReference type="CDD" id="cd00090">
    <property type="entry name" value="HTH_ARSR"/>
    <property type="match status" value="1"/>
</dbReference>
<dbReference type="InterPro" id="IPR011991">
    <property type="entry name" value="ArsR-like_HTH"/>
</dbReference>
<dbReference type="SUPFAM" id="SSF46785">
    <property type="entry name" value="Winged helix' DNA-binding domain"/>
    <property type="match status" value="1"/>
</dbReference>
<dbReference type="Gene3D" id="1.10.10.10">
    <property type="entry name" value="Winged helix-like DNA-binding domain superfamily/Winged helix DNA-binding domain"/>
    <property type="match status" value="1"/>
</dbReference>
<evidence type="ECO:0000259" key="1">
    <source>
        <dbReference type="SMART" id="SM00418"/>
    </source>
</evidence>